<evidence type="ECO:0000256" key="7">
    <source>
        <dbReference type="ARBA" id="ARBA00022692"/>
    </source>
</evidence>
<dbReference type="GO" id="GO:0005886">
    <property type="term" value="C:plasma membrane"/>
    <property type="evidence" value="ECO:0007669"/>
    <property type="project" value="UniProtKB-SubCell"/>
</dbReference>
<keyword evidence="12" id="KW-0902">Two-component regulatory system</keyword>
<keyword evidence="13 15" id="KW-0472">Membrane</keyword>
<dbReference type="SMART" id="SM00387">
    <property type="entry name" value="HATPase_c"/>
    <property type="match status" value="1"/>
</dbReference>
<keyword evidence="19" id="KW-1185">Reference proteome</keyword>
<comment type="catalytic activity">
    <reaction evidence="1">
        <text>ATP + protein L-histidine = ADP + protein N-phospho-L-histidine.</text>
        <dbReference type="EC" id="2.7.13.3"/>
    </reaction>
</comment>
<dbReference type="Pfam" id="PF06580">
    <property type="entry name" value="His_kinase"/>
    <property type="match status" value="1"/>
</dbReference>
<evidence type="ECO:0000256" key="5">
    <source>
        <dbReference type="ARBA" id="ARBA00022553"/>
    </source>
</evidence>
<dbReference type="Pfam" id="PF02518">
    <property type="entry name" value="HATPase_c"/>
    <property type="match status" value="1"/>
</dbReference>
<keyword evidence="9 18" id="KW-0418">Kinase</keyword>
<dbReference type="PANTHER" id="PTHR34220">
    <property type="entry name" value="SENSOR HISTIDINE KINASE YPDA"/>
    <property type="match status" value="1"/>
</dbReference>
<feature type="domain" description="HAMP" evidence="17">
    <location>
        <begin position="330"/>
        <end position="382"/>
    </location>
</feature>
<evidence type="ECO:0000313" key="18">
    <source>
        <dbReference type="EMBL" id="TCN18090.1"/>
    </source>
</evidence>
<evidence type="ECO:0000256" key="12">
    <source>
        <dbReference type="ARBA" id="ARBA00023012"/>
    </source>
</evidence>
<feature type="transmembrane region" description="Helical" evidence="15">
    <location>
        <begin position="306"/>
        <end position="329"/>
    </location>
</feature>
<dbReference type="GO" id="GO:0005524">
    <property type="term" value="F:ATP binding"/>
    <property type="evidence" value="ECO:0007669"/>
    <property type="project" value="UniProtKB-KW"/>
</dbReference>
<feature type="transmembrane region" description="Helical" evidence="15">
    <location>
        <begin position="30"/>
        <end position="53"/>
    </location>
</feature>
<dbReference type="GO" id="GO:0000155">
    <property type="term" value="F:phosphorelay sensor kinase activity"/>
    <property type="evidence" value="ECO:0007669"/>
    <property type="project" value="InterPro"/>
</dbReference>
<keyword evidence="6" id="KW-0808">Transferase</keyword>
<dbReference type="SMART" id="SM00304">
    <property type="entry name" value="HAMP"/>
    <property type="match status" value="1"/>
</dbReference>
<evidence type="ECO:0000256" key="14">
    <source>
        <dbReference type="SAM" id="MobiDB-lite"/>
    </source>
</evidence>
<dbReference type="EC" id="2.7.13.3" evidence="3"/>
<keyword evidence="7 15" id="KW-0812">Transmembrane</keyword>
<dbReference type="InterPro" id="IPR010559">
    <property type="entry name" value="Sig_transdc_His_kin_internal"/>
</dbReference>
<dbReference type="InterPro" id="IPR033479">
    <property type="entry name" value="dCache_1"/>
</dbReference>
<proteinExistence type="predicted"/>
<name>A0A4V2RBS1_9BACI</name>
<comment type="caution">
    <text evidence="18">The sequence shown here is derived from an EMBL/GenBank/DDBJ whole genome shotgun (WGS) entry which is preliminary data.</text>
</comment>
<dbReference type="InterPro" id="IPR005467">
    <property type="entry name" value="His_kinase_dom"/>
</dbReference>
<evidence type="ECO:0000256" key="11">
    <source>
        <dbReference type="ARBA" id="ARBA00022989"/>
    </source>
</evidence>
<evidence type="ECO:0000256" key="3">
    <source>
        <dbReference type="ARBA" id="ARBA00012438"/>
    </source>
</evidence>
<evidence type="ECO:0000256" key="13">
    <source>
        <dbReference type="ARBA" id="ARBA00023136"/>
    </source>
</evidence>
<evidence type="ECO:0000256" key="1">
    <source>
        <dbReference type="ARBA" id="ARBA00000085"/>
    </source>
</evidence>
<gene>
    <name evidence="18" type="ORF">EV146_12118</name>
</gene>
<dbReference type="RefSeq" id="WP_132011458.1">
    <property type="nucleotide sequence ID" value="NZ_JABUHM010000021.1"/>
</dbReference>
<dbReference type="Pfam" id="PF00672">
    <property type="entry name" value="HAMP"/>
    <property type="match status" value="1"/>
</dbReference>
<evidence type="ECO:0000256" key="8">
    <source>
        <dbReference type="ARBA" id="ARBA00022741"/>
    </source>
</evidence>
<evidence type="ECO:0000313" key="19">
    <source>
        <dbReference type="Proteomes" id="UP000295689"/>
    </source>
</evidence>
<sequence length="606" mass="68612">MPGKRSWKRLITSRENRHPKLDDFPIRHKLIVTLMLISIVPSIGLSILTGWTVERIIEKQTTNHTLQLIGQVNKTLAGYTNNMQNLSYLISFHPQVESFVEGQGLDGENGHYEIREFLRNLTTLYPEVAGILVANSSGEYISNELYPKDDRNLNEEYWYKEAEENKGIFKILGQPDNRTLISQVPYKDDEVVTAVRAIVAPENQEVKGVILIDLKQRVIAEVTKDVRLGKSGYLMVMDKDGESIYSPEAAGERDLSLPGNTDKAGTFSRTVDGSKTQFIYSKLSIANWTTLGVFPSGEAVKEVREIIFYVISFVFFLCFIGIAASYYLAGSMSRPIHQLIFFMKKAEAGDLTVRYEDDRKDELGMLGRSFNNMLGQVERLISLTERQERKKREAELRSLQEHIKPHFLYNTLDTINWMARKQGAEDAARLVGSLSRLFRIGLSQGKDRISLSEEIEHINSYLSIQKARYKDKLNYSIEVPEKDKHASIPKLILQPIVENAIYHGIKERRGPGHLRIQAEEINGELEISVSDDGKGIPRERLQKLKESLQSPMEEAGEGEGNGPGYGMRNTQARIQFTCGGRYGISIESLEGKGTTVMILLPYILEE</sequence>
<dbReference type="CDD" id="cd18773">
    <property type="entry name" value="PDC1_HK_sensor"/>
    <property type="match status" value="1"/>
</dbReference>
<organism evidence="18 19">
    <name type="scientific">Mesobacillus foraminis</name>
    <dbReference type="NCBI Taxonomy" id="279826"/>
    <lineage>
        <taxon>Bacteria</taxon>
        <taxon>Bacillati</taxon>
        <taxon>Bacillota</taxon>
        <taxon>Bacilli</taxon>
        <taxon>Bacillales</taxon>
        <taxon>Bacillaceae</taxon>
        <taxon>Mesobacillus</taxon>
    </lineage>
</organism>
<evidence type="ECO:0000259" key="17">
    <source>
        <dbReference type="PROSITE" id="PS50885"/>
    </source>
</evidence>
<dbReference type="PROSITE" id="PS50885">
    <property type="entry name" value="HAMP"/>
    <property type="match status" value="1"/>
</dbReference>
<dbReference type="PANTHER" id="PTHR34220:SF7">
    <property type="entry name" value="SENSOR HISTIDINE KINASE YPDA"/>
    <property type="match status" value="1"/>
</dbReference>
<dbReference type="CDD" id="cd06225">
    <property type="entry name" value="HAMP"/>
    <property type="match status" value="1"/>
</dbReference>
<evidence type="ECO:0000256" key="4">
    <source>
        <dbReference type="ARBA" id="ARBA00022475"/>
    </source>
</evidence>
<dbReference type="InterPro" id="IPR004358">
    <property type="entry name" value="Sig_transdc_His_kin-like_C"/>
</dbReference>
<evidence type="ECO:0000256" key="9">
    <source>
        <dbReference type="ARBA" id="ARBA00022777"/>
    </source>
</evidence>
<dbReference type="InterPro" id="IPR036890">
    <property type="entry name" value="HATPase_C_sf"/>
</dbReference>
<dbReference type="Gene3D" id="3.30.565.10">
    <property type="entry name" value="Histidine kinase-like ATPase, C-terminal domain"/>
    <property type="match status" value="1"/>
</dbReference>
<dbReference type="Proteomes" id="UP000295689">
    <property type="component" value="Unassembled WGS sequence"/>
</dbReference>
<dbReference type="AlphaFoldDB" id="A0A4V2RBS1"/>
<dbReference type="Gene3D" id="3.30.450.20">
    <property type="entry name" value="PAS domain"/>
    <property type="match status" value="1"/>
</dbReference>
<feature type="region of interest" description="Disordered" evidence="14">
    <location>
        <begin position="546"/>
        <end position="567"/>
    </location>
</feature>
<dbReference type="EMBL" id="SLVV01000021">
    <property type="protein sequence ID" value="TCN18090.1"/>
    <property type="molecule type" value="Genomic_DNA"/>
</dbReference>
<keyword evidence="5" id="KW-0597">Phosphoprotein</keyword>
<keyword evidence="8" id="KW-0547">Nucleotide-binding</keyword>
<dbReference type="SUPFAM" id="SSF55874">
    <property type="entry name" value="ATPase domain of HSP90 chaperone/DNA topoisomerase II/histidine kinase"/>
    <property type="match status" value="1"/>
</dbReference>
<evidence type="ECO:0000256" key="15">
    <source>
        <dbReference type="SAM" id="Phobius"/>
    </source>
</evidence>
<protein>
    <recommendedName>
        <fullName evidence="3">histidine kinase</fullName>
        <ecNumber evidence="3">2.7.13.3</ecNumber>
    </recommendedName>
</protein>
<comment type="subcellular location">
    <subcellularLocation>
        <location evidence="2">Cell membrane</location>
        <topology evidence="2">Multi-pass membrane protein</topology>
    </subcellularLocation>
</comment>
<dbReference type="InterPro" id="IPR003594">
    <property type="entry name" value="HATPase_dom"/>
</dbReference>
<dbReference type="PROSITE" id="PS50109">
    <property type="entry name" value="HIS_KIN"/>
    <property type="match status" value="1"/>
</dbReference>
<feature type="domain" description="Histidine kinase" evidence="16">
    <location>
        <begin position="424"/>
        <end position="604"/>
    </location>
</feature>
<dbReference type="Gene3D" id="6.10.340.10">
    <property type="match status" value="1"/>
</dbReference>
<dbReference type="Pfam" id="PF02743">
    <property type="entry name" value="dCache_1"/>
    <property type="match status" value="1"/>
</dbReference>
<evidence type="ECO:0000259" key="16">
    <source>
        <dbReference type="PROSITE" id="PS50109"/>
    </source>
</evidence>
<dbReference type="SUPFAM" id="SSF158472">
    <property type="entry name" value="HAMP domain-like"/>
    <property type="match status" value="1"/>
</dbReference>
<keyword evidence="11 15" id="KW-1133">Transmembrane helix</keyword>
<evidence type="ECO:0000256" key="10">
    <source>
        <dbReference type="ARBA" id="ARBA00022840"/>
    </source>
</evidence>
<evidence type="ECO:0000256" key="6">
    <source>
        <dbReference type="ARBA" id="ARBA00022679"/>
    </source>
</evidence>
<reference evidence="18 19" key="1">
    <citation type="journal article" date="2015" name="Stand. Genomic Sci.">
        <title>Genomic Encyclopedia of Bacterial and Archaeal Type Strains, Phase III: the genomes of soil and plant-associated and newly described type strains.</title>
        <authorList>
            <person name="Whitman W.B."/>
            <person name="Woyke T."/>
            <person name="Klenk H.P."/>
            <person name="Zhou Y."/>
            <person name="Lilburn T.G."/>
            <person name="Beck B.J."/>
            <person name="De Vos P."/>
            <person name="Vandamme P."/>
            <person name="Eisen J.A."/>
            <person name="Garrity G."/>
            <person name="Hugenholtz P."/>
            <person name="Kyrpides N.C."/>
        </authorList>
    </citation>
    <scope>NUCLEOTIDE SEQUENCE [LARGE SCALE GENOMIC DNA]</scope>
    <source>
        <strain evidence="18 19">CV53</strain>
    </source>
</reference>
<accession>A0A4V2RBS1</accession>
<dbReference type="InterPro" id="IPR050640">
    <property type="entry name" value="Bact_2-comp_sensor_kinase"/>
</dbReference>
<keyword evidence="10" id="KW-0067">ATP-binding</keyword>
<dbReference type="InterPro" id="IPR003660">
    <property type="entry name" value="HAMP_dom"/>
</dbReference>
<dbReference type="PRINTS" id="PR00344">
    <property type="entry name" value="BCTRLSENSOR"/>
</dbReference>
<evidence type="ECO:0000256" key="2">
    <source>
        <dbReference type="ARBA" id="ARBA00004651"/>
    </source>
</evidence>
<keyword evidence="4" id="KW-1003">Cell membrane</keyword>